<gene>
    <name evidence="6" type="ORF">BCR33DRAFT_754162</name>
</gene>
<keyword evidence="2" id="KW-0378">Hydrolase</keyword>
<dbReference type="PROSITE" id="PS51192">
    <property type="entry name" value="HELICASE_ATP_BIND_1"/>
    <property type="match status" value="1"/>
</dbReference>
<dbReference type="InterPro" id="IPR050628">
    <property type="entry name" value="SNF2_RAD54_helicase_TF"/>
</dbReference>
<feature type="compositionally biased region" description="Acidic residues" evidence="4">
    <location>
        <begin position="395"/>
        <end position="411"/>
    </location>
</feature>
<dbReference type="InterPro" id="IPR038718">
    <property type="entry name" value="SNF2-like_sf"/>
</dbReference>
<dbReference type="OrthoDB" id="448448at2759"/>
<proteinExistence type="predicted"/>
<keyword evidence="7" id="KW-1185">Reference proteome</keyword>
<dbReference type="Proteomes" id="UP000193642">
    <property type="component" value="Unassembled WGS sequence"/>
</dbReference>
<dbReference type="CDD" id="cd18008">
    <property type="entry name" value="DEXDc_SHPRH-like"/>
    <property type="match status" value="1"/>
</dbReference>
<comment type="caution">
    <text evidence="6">The sequence shown here is derived from an EMBL/GenBank/DDBJ whole genome shotgun (WGS) entry which is preliminary data.</text>
</comment>
<dbReference type="GO" id="GO:0000724">
    <property type="term" value="P:double-strand break repair via homologous recombination"/>
    <property type="evidence" value="ECO:0007669"/>
    <property type="project" value="TreeGrafter"/>
</dbReference>
<evidence type="ECO:0000256" key="2">
    <source>
        <dbReference type="ARBA" id="ARBA00022801"/>
    </source>
</evidence>
<dbReference type="GO" id="GO:0005524">
    <property type="term" value="F:ATP binding"/>
    <property type="evidence" value="ECO:0007669"/>
    <property type="project" value="UniProtKB-KW"/>
</dbReference>
<dbReference type="CDD" id="cd18793">
    <property type="entry name" value="SF2_C_SNF"/>
    <property type="match status" value="1"/>
</dbReference>
<dbReference type="InterPro" id="IPR014001">
    <property type="entry name" value="Helicase_ATP-bd"/>
</dbReference>
<evidence type="ECO:0000256" key="4">
    <source>
        <dbReference type="SAM" id="MobiDB-lite"/>
    </source>
</evidence>
<evidence type="ECO:0000256" key="3">
    <source>
        <dbReference type="ARBA" id="ARBA00022840"/>
    </source>
</evidence>
<dbReference type="AlphaFoldDB" id="A0A1Y2C2Q7"/>
<dbReference type="InterPro" id="IPR000330">
    <property type="entry name" value="SNF2_N"/>
</dbReference>
<sequence length="579" mass="66056">MGLGKTMQTIATMILNRSEDRERRTTLIVAPTSLILQWQEEIKSRVRAGVFKVFFLPERKNMTSNRLKQYDIVITTYGTRGELFKVKWHRVVLDEAHIVKNKNTRSARACVQLNSSLRWCLTGTPIQNKIGELYSLIDFLDIKPYCKWEKFRDEIEKPFKAGKHKRVMKRVQALLKAICLRRTKASQLDGKPIITLKPKTSSLIEVDFTGPEREFYDSMQKKVLLKFNAYLKAGTVMQNYSNVLVLLLRLRQACCHPKLVSEKTLEAAAPGAHPQAVVDPLEALTPEIQTRLLGMKLKSGYECPICFDAIRWERLLLDVDMCFVEMYYRKVCPECRGPIGVHTLVSVDAFLKSAKKAGMKESVIEVNGNGKRVKEEAEEDLSAKAKGKRRKLISDEESDDDDDDEDQPELDVEDGWISSTKIDQMMKVILKIRRESPHDKIIVFTQFRGMMDLCETPLRGSKIGFVRYDGSMTADQRLNLTCANHVIILDFWWNVAVENQAVDRVHRFGQEKEVSVHRISIKNTVEQRILQLQAEKQDMFNNALGEGGVKGLSKNRLGLNDLIQLFRGSGGGADLSDEE</sequence>
<accession>A0A1Y2C2Q7</accession>
<dbReference type="Gene3D" id="3.40.50.10810">
    <property type="entry name" value="Tandem AAA-ATPase domain"/>
    <property type="match status" value="1"/>
</dbReference>
<dbReference type="GO" id="GO:0016787">
    <property type="term" value="F:hydrolase activity"/>
    <property type="evidence" value="ECO:0007669"/>
    <property type="project" value="UniProtKB-KW"/>
</dbReference>
<reference evidence="6 7" key="1">
    <citation type="submission" date="2016-07" db="EMBL/GenBank/DDBJ databases">
        <title>Pervasive Adenine N6-methylation of Active Genes in Fungi.</title>
        <authorList>
            <consortium name="DOE Joint Genome Institute"/>
            <person name="Mondo S.J."/>
            <person name="Dannebaum R.O."/>
            <person name="Kuo R.C."/>
            <person name="Labutti K."/>
            <person name="Haridas S."/>
            <person name="Kuo A."/>
            <person name="Salamov A."/>
            <person name="Ahrendt S.R."/>
            <person name="Lipzen A."/>
            <person name="Sullivan W."/>
            <person name="Andreopoulos W.B."/>
            <person name="Clum A."/>
            <person name="Lindquist E."/>
            <person name="Daum C."/>
            <person name="Ramamoorthy G.K."/>
            <person name="Gryganskyi A."/>
            <person name="Culley D."/>
            <person name="Magnuson J.K."/>
            <person name="James T.Y."/>
            <person name="O'Malley M.A."/>
            <person name="Stajich J.E."/>
            <person name="Spatafora J.W."/>
            <person name="Visel A."/>
            <person name="Grigoriev I.V."/>
        </authorList>
    </citation>
    <scope>NUCLEOTIDE SEQUENCE [LARGE SCALE GENOMIC DNA]</scope>
    <source>
        <strain evidence="6 7">JEL800</strain>
    </source>
</reference>
<name>A0A1Y2C2Q7_9FUNG</name>
<organism evidence="6 7">
    <name type="scientific">Rhizoclosmatium globosum</name>
    <dbReference type="NCBI Taxonomy" id="329046"/>
    <lineage>
        <taxon>Eukaryota</taxon>
        <taxon>Fungi</taxon>
        <taxon>Fungi incertae sedis</taxon>
        <taxon>Chytridiomycota</taxon>
        <taxon>Chytridiomycota incertae sedis</taxon>
        <taxon>Chytridiomycetes</taxon>
        <taxon>Chytridiales</taxon>
        <taxon>Chytriomycetaceae</taxon>
        <taxon>Rhizoclosmatium</taxon>
    </lineage>
</organism>
<evidence type="ECO:0000313" key="7">
    <source>
        <dbReference type="Proteomes" id="UP000193642"/>
    </source>
</evidence>
<dbReference type="GO" id="GO:0008094">
    <property type="term" value="F:ATP-dependent activity, acting on DNA"/>
    <property type="evidence" value="ECO:0007669"/>
    <property type="project" value="TreeGrafter"/>
</dbReference>
<dbReference type="InterPro" id="IPR027417">
    <property type="entry name" value="P-loop_NTPase"/>
</dbReference>
<keyword evidence="3" id="KW-0067">ATP-binding</keyword>
<dbReference type="STRING" id="329046.A0A1Y2C2Q7"/>
<feature type="region of interest" description="Disordered" evidence="4">
    <location>
        <begin position="388"/>
        <end position="411"/>
    </location>
</feature>
<dbReference type="PANTHER" id="PTHR45626">
    <property type="entry name" value="TRANSCRIPTION TERMINATION FACTOR 2-RELATED"/>
    <property type="match status" value="1"/>
</dbReference>
<dbReference type="Pfam" id="PF00176">
    <property type="entry name" value="SNF2-rel_dom"/>
    <property type="match status" value="1"/>
</dbReference>
<feature type="domain" description="Helicase ATP-binding" evidence="5">
    <location>
        <begin position="1"/>
        <end position="143"/>
    </location>
</feature>
<dbReference type="GO" id="GO:0005634">
    <property type="term" value="C:nucleus"/>
    <property type="evidence" value="ECO:0007669"/>
    <property type="project" value="TreeGrafter"/>
</dbReference>
<dbReference type="Pfam" id="PF00271">
    <property type="entry name" value="Helicase_C"/>
    <property type="match status" value="1"/>
</dbReference>
<dbReference type="SMART" id="SM00487">
    <property type="entry name" value="DEXDc"/>
    <property type="match status" value="1"/>
</dbReference>
<dbReference type="SUPFAM" id="SSF52540">
    <property type="entry name" value="P-loop containing nucleoside triphosphate hydrolases"/>
    <property type="match status" value="2"/>
</dbReference>
<dbReference type="GO" id="GO:0005737">
    <property type="term" value="C:cytoplasm"/>
    <property type="evidence" value="ECO:0007669"/>
    <property type="project" value="TreeGrafter"/>
</dbReference>
<dbReference type="EMBL" id="MCGO01000032">
    <property type="protein sequence ID" value="ORY41281.1"/>
    <property type="molecule type" value="Genomic_DNA"/>
</dbReference>
<dbReference type="InterPro" id="IPR001650">
    <property type="entry name" value="Helicase_C-like"/>
</dbReference>
<dbReference type="PANTHER" id="PTHR45626:SF16">
    <property type="entry name" value="ATP-DEPENDENT HELICASE ULS1"/>
    <property type="match status" value="1"/>
</dbReference>
<dbReference type="InterPro" id="IPR049730">
    <property type="entry name" value="SNF2/RAD54-like_C"/>
</dbReference>
<dbReference type="Gene3D" id="3.40.50.300">
    <property type="entry name" value="P-loop containing nucleotide triphosphate hydrolases"/>
    <property type="match status" value="3"/>
</dbReference>
<evidence type="ECO:0000313" key="6">
    <source>
        <dbReference type="EMBL" id="ORY41281.1"/>
    </source>
</evidence>
<evidence type="ECO:0000259" key="5">
    <source>
        <dbReference type="PROSITE" id="PS51192"/>
    </source>
</evidence>
<keyword evidence="1" id="KW-0547">Nucleotide-binding</keyword>
<evidence type="ECO:0000256" key="1">
    <source>
        <dbReference type="ARBA" id="ARBA00022741"/>
    </source>
</evidence>
<protein>
    <recommendedName>
        <fullName evidence="5">Helicase ATP-binding domain-containing protein</fullName>
    </recommendedName>
</protein>